<gene>
    <name evidence="2" type="ORF">AG1IA_02913</name>
</gene>
<protein>
    <submittedName>
        <fullName evidence="2">Uncharacterized protein</fullName>
    </submittedName>
</protein>
<evidence type="ECO:0000256" key="1">
    <source>
        <dbReference type="SAM" id="MobiDB-lite"/>
    </source>
</evidence>
<dbReference type="AlphaFoldDB" id="L8X352"/>
<comment type="caution">
    <text evidence="2">The sequence shown here is derived from an EMBL/GenBank/DDBJ whole genome shotgun (WGS) entry which is preliminary data.</text>
</comment>
<proteinExistence type="predicted"/>
<name>L8X352_THACA</name>
<keyword evidence="3" id="KW-1185">Reference proteome</keyword>
<evidence type="ECO:0000313" key="3">
    <source>
        <dbReference type="Proteomes" id="UP000011668"/>
    </source>
</evidence>
<dbReference type="HOGENOM" id="CLU_1289718_0_0_1"/>
<feature type="region of interest" description="Disordered" evidence="1">
    <location>
        <begin position="134"/>
        <end position="160"/>
    </location>
</feature>
<dbReference type="EMBL" id="AFRT01000612">
    <property type="protein sequence ID" value="ELU43059.1"/>
    <property type="molecule type" value="Genomic_DNA"/>
</dbReference>
<sequence length="214" mass="24192">MDASKVLGSCSIECHIILLASEDQDKASNHCPLATPLTERGSWSLPDTTRYLPKQTPTFNRSFHNEALYYLCYRPGYSCLECRPSTGGPYRNGLVLLCVQCSWIRSRDLYPWTRCSRRFGRMLTRPRYMHVYMHPSSTRSNPVTKGLHRARPSSASGNTSLSRWTASVTLRCCGVDSLTRTRNDYRKSDHALPCGGNSDQDVCEGRVSNQRTSE</sequence>
<feature type="region of interest" description="Disordered" evidence="1">
    <location>
        <begin position="189"/>
        <end position="214"/>
    </location>
</feature>
<dbReference type="Proteomes" id="UP000011668">
    <property type="component" value="Unassembled WGS sequence"/>
</dbReference>
<reference evidence="2 3" key="1">
    <citation type="journal article" date="2013" name="Nat. Commun.">
        <title>The evolution and pathogenic mechanisms of the rice sheath blight pathogen.</title>
        <authorList>
            <person name="Zheng A."/>
            <person name="Lin R."/>
            <person name="Xu L."/>
            <person name="Qin P."/>
            <person name="Tang C."/>
            <person name="Ai P."/>
            <person name="Zhang D."/>
            <person name="Liu Y."/>
            <person name="Sun Z."/>
            <person name="Feng H."/>
            <person name="Wang Y."/>
            <person name="Chen Y."/>
            <person name="Liang X."/>
            <person name="Fu R."/>
            <person name="Li Q."/>
            <person name="Zhang J."/>
            <person name="Yu X."/>
            <person name="Xie Z."/>
            <person name="Ding L."/>
            <person name="Guan P."/>
            <person name="Tang J."/>
            <person name="Liang Y."/>
            <person name="Wang S."/>
            <person name="Deng Q."/>
            <person name="Li S."/>
            <person name="Zhu J."/>
            <person name="Wang L."/>
            <person name="Liu H."/>
            <person name="Li P."/>
        </authorList>
    </citation>
    <scope>NUCLEOTIDE SEQUENCE [LARGE SCALE GENOMIC DNA]</scope>
    <source>
        <strain evidence="3">AG-1 IA</strain>
    </source>
</reference>
<evidence type="ECO:0000313" key="2">
    <source>
        <dbReference type="EMBL" id="ELU43059.1"/>
    </source>
</evidence>
<accession>L8X352</accession>
<organism evidence="2 3">
    <name type="scientific">Thanatephorus cucumeris (strain AG1-IA)</name>
    <name type="common">Rice sheath blight fungus</name>
    <name type="synonym">Rhizoctonia solani</name>
    <dbReference type="NCBI Taxonomy" id="983506"/>
    <lineage>
        <taxon>Eukaryota</taxon>
        <taxon>Fungi</taxon>
        <taxon>Dikarya</taxon>
        <taxon>Basidiomycota</taxon>
        <taxon>Agaricomycotina</taxon>
        <taxon>Agaricomycetes</taxon>
        <taxon>Cantharellales</taxon>
        <taxon>Ceratobasidiaceae</taxon>
        <taxon>Rhizoctonia</taxon>
        <taxon>Rhizoctonia solani AG-1</taxon>
    </lineage>
</organism>